<dbReference type="GO" id="GO:0005634">
    <property type="term" value="C:nucleus"/>
    <property type="evidence" value="ECO:0007669"/>
    <property type="project" value="UniProtKB-SubCell"/>
</dbReference>
<dbReference type="GO" id="GO:0003677">
    <property type="term" value="F:DNA binding"/>
    <property type="evidence" value="ECO:0007669"/>
    <property type="project" value="InterPro"/>
</dbReference>
<evidence type="ECO:0000256" key="4">
    <source>
        <dbReference type="ARBA" id="ARBA00023163"/>
    </source>
</evidence>
<keyword evidence="5" id="KW-0539">Nucleus</keyword>
<dbReference type="AlphaFoldDB" id="A0A8H7DB32"/>
<dbReference type="InterPro" id="IPR007219">
    <property type="entry name" value="XnlR_reg_dom"/>
</dbReference>
<keyword evidence="3" id="KW-0805">Transcription regulation</keyword>
<dbReference type="Proteomes" id="UP000623467">
    <property type="component" value="Unassembled WGS sequence"/>
</dbReference>
<feature type="compositionally biased region" description="Polar residues" evidence="6">
    <location>
        <begin position="1"/>
        <end position="17"/>
    </location>
</feature>
<feature type="region of interest" description="Disordered" evidence="6">
    <location>
        <begin position="1"/>
        <end position="21"/>
    </location>
</feature>
<sequence length="694" mass="75464">MAQHFFSSSPTAHSPRSNLPRGKACMNCRRRKIKCDGRKPVCSQCARSPGTADDCEYPLEGRSRTQHLEETIKKLQSRIGELEASANDHQSGILLHEPYDGGVGSGLSLEIPPQYIESWTPSPNTKPFAADVSITTSPSSRVNTPSSASSESTLVLEEPPPHLTEQLVDAFLSTFTPIEFFFLHAASFRHSALQPFPFGHYERPSPALLSAVYMWGARLSASQGDTPRHPVYNQEAFLVCTLQNIHQDLAGNHPQRVMHAIQAEILLSMYYLTLGRPVEGAYHSSAAVSLAISANLHLIKSSRFPASLQPCFGVLETPLPPPVDTREESERIRAFWTTVIVNNYWRAAHASPSAISYLDTPIETPWPRELESHVSNLSPGFGARAELNFSPSDSYNSSPSATSYHSRTNSYSSSPSRSTSAPLPEYLFDAMGTAAVPGGNNAGGSTVTNFLAGLNLNMDGGDGFSPLALLAKASILLERAITLSSRCPSYSDPASAPEFDSLDALLSQFVHSLPLGLDFPQDETSAPTKRSLLLVTHTLTHTAIIRLHAGRIHTSNVSRSKYIAAARAVVHSINSTDFSNLRHIDPIMGILWTTASEVFIGELSRIQQQRAFEFGVGLTPTQQHQEQELTTCLETLLATMRGFAQGSPLIEYFSTRLEEAFRAVAGVGANGNDGRLSLSPPPPHAHAELTIPAY</sequence>
<keyword evidence="4" id="KW-0804">Transcription</keyword>
<feature type="domain" description="Zn(2)-C6 fungal-type" evidence="7">
    <location>
        <begin position="24"/>
        <end position="57"/>
    </location>
</feature>
<dbReference type="CDD" id="cd00067">
    <property type="entry name" value="GAL4"/>
    <property type="match status" value="1"/>
</dbReference>
<organism evidence="8 9">
    <name type="scientific">Mycena sanguinolenta</name>
    <dbReference type="NCBI Taxonomy" id="230812"/>
    <lineage>
        <taxon>Eukaryota</taxon>
        <taxon>Fungi</taxon>
        <taxon>Dikarya</taxon>
        <taxon>Basidiomycota</taxon>
        <taxon>Agaricomycotina</taxon>
        <taxon>Agaricomycetes</taxon>
        <taxon>Agaricomycetidae</taxon>
        <taxon>Agaricales</taxon>
        <taxon>Marasmiineae</taxon>
        <taxon>Mycenaceae</taxon>
        <taxon>Mycena</taxon>
    </lineage>
</organism>
<feature type="compositionally biased region" description="Polar residues" evidence="6">
    <location>
        <begin position="135"/>
        <end position="153"/>
    </location>
</feature>
<evidence type="ECO:0000256" key="5">
    <source>
        <dbReference type="ARBA" id="ARBA00023242"/>
    </source>
</evidence>
<evidence type="ECO:0000313" key="8">
    <source>
        <dbReference type="EMBL" id="KAF7367900.1"/>
    </source>
</evidence>
<dbReference type="InterPro" id="IPR001138">
    <property type="entry name" value="Zn2Cys6_DnaBD"/>
</dbReference>
<evidence type="ECO:0000256" key="2">
    <source>
        <dbReference type="ARBA" id="ARBA00022723"/>
    </source>
</evidence>
<dbReference type="Pfam" id="PF00172">
    <property type="entry name" value="Zn_clus"/>
    <property type="match status" value="1"/>
</dbReference>
<gene>
    <name evidence="8" type="ORF">MSAN_00854800</name>
</gene>
<dbReference type="SMART" id="SM00066">
    <property type="entry name" value="GAL4"/>
    <property type="match status" value="1"/>
</dbReference>
<dbReference type="PROSITE" id="PS50048">
    <property type="entry name" value="ZN2_CY6_FUNGAL_2"/>
    <property type="match status" value="1"/>
</dbReference>
<evidence type="ECO:0000259" key="7">
    <source>
        <dbReference type="PROSITE" id="PS50048"/>
    </source>
</evidence>
<dbReference type="InterPro" id="IPR036864">
    <property type="entry name" value="Zn2-C6_fun-type_DNA-bd_sf"/>
</dbReference>
<evidence type="ECO:0000256" key="3">
    <source>
        <dbReference type="ARBA" id="ARBA00023015"/>
    </source>
</evidence>
<protein>
    <submittedName>
        <fullName evidence="8">Zn(2)-Cys(6) binuclear cluster domain-containing protein</fullName>
    </submittedName>
</protein>
<evidence type="ECO:0000256" key="1">
    <source>
        <dbReference type="ARBA" id="ARBA00004123"/>
    </source>
</evidence>
<dbReference type="PANTHER" id="PTHR47338">
    <property type="entry name" value="ZN(II)2CYS6 TRANSCRIPTION FACTOR (EUROFUNG)-RELATED"/>
    <property type="match status" value="1"/>
</dbReference>
<feature type="region of interest" description="Disordered" evidence="6">
    <location>
        <begin position="673"/>
        <end position="694"/>
    </location>
</feature>
<keyword evidence="2" id="KW-0479">Metal-binding</keyword>
<dbReference type="CDD" id="cd12148">
    <property type="entry name" value="fungal_TF_MHR"/>
    <property type="match status" value="1"/>
</dbReference>
<accession>A0A8H7DB32</accession>
<keyword evidence="9" id="KW-1185">Reference proteome</keyword>
<dbReference type="GO" id="GO:0000981">
    <property type="term" value="F:DNA-binding transcription factor activity, RNA polymerase II-specific"/>
    <property type="evidence" value="ECO:0007669"/>
    <property type="project" value="InterPro"/>
</dbReference>
<reference evidence="8" key="1">
    <citation type="submission" date="2020-05" db="EMBL/GenBank/DDBJ databases">
        <title>Mycena genomes resolve the evolution of fungal bioluminescence.</title>
        <authorList>
            <person name="Tsai I.J."/>
        </authorList>
    </citation>
    <scope>NUCLEOTIDE SEQUENCE</scope>
    <source>
        <strain evidence="8">160909Yilan</strain>
    </source>
</reference>
<dbReference type="Gene3D" id="4.10.240.10">
    <property type="entry name" value="Zn(2)-C6 fungal-type DNA-binding domain"/>
    <property type="match status" value="1"/>
</dbReference>
<dbReference type="Pfam" id="PF04082">
    <property type="entry name" value="Fungal_trans"/>
    <property type="match status" value="1"/>
</dbReference>
<comment type="caution">
    <text evidence="8">The sequence shown here is derived from an EMBL/GenBank/DDBJ whole genome shotgun (WGS) entry which is preliminary data.</text>
</comment>
<dbReference type="OrthoDB" id="2309723at2759"/>
<feature type="region of interest" description="Disordered" evidence="6">
    <location>
        <begin position="392"/>
        <end position="418"/>
    </location>
</feature>
<evidence type="ECO:0000256" key="6">
    <source>
        <dbReference type="SAM" id="MobiDB-lite"/>
    </source>
</evidence>
<dbReference type="PANTHER" id="PTHR47338:SF29">
    <property type="entry name" value="ZN(2)-C6 FUNGAL-TYPE DOMAIN-CONTAINING PROTEIN"/>
    <property type="match status" value="1"/>
</dbReference>
<dbReference type="EMBL" id="JACAZH010000005">
    <property type="protein sequence ID" value="KAF7367900.1"/>
    <property type="molecule type" value="Genomic_DNA"/>
</dbReference>
<comment type="subcellular location">
    <subcellularLocation>
        <location evidence="1">Nucleus</location>
    </subcellularLocation>
</comment>
<proteinExistence type="predicted"/>
<dbReference type="InterPro" id="IPR050815">
    <property type="entry name" value="TF_fung"/>
</dbReference>
<evidence type="ECO:0000313" key="9">
    <source>
        <dbReference type="Proteomes" id="UP000623467"/>
    </source>
</evidence>
<dbReference type="SUPFAM" id="SSF57701">
    <property type="entry name" value="Zn2/Cys6 DNA-binding domain"/>
    <property type="match status" value="1"/>
</dbReference>
<dbReference type="GO" id="GO:0006351">
    <property type="term" value="P:DNA-templated transcription"/>
    <property type="evidence" value="ECO:0007669"/>
    <property type="project" value="InterPro"/>
</dbReference>
<feature type="region of interest" description="Disordered" evidence="6">
    <location>
        <begin position="135"/>
        <end position="158"/>
    </location>
</feature>
<name>A0A8H7DB32_9AGAR</name>
<dbReference type="GO" id="GO:0008270">
    <property type="term" value="F:zinc ion binding"/>
    <property type="evidence" value="ECO:0007669"/>
    <property type="project" value="InterPro"/>
</dbReference>